<dbReference type="InterPro" id="IPR005151">
    <property type="entry name" value="Tail-specific_protease"/>
</dbReference>
<gene>
    <name evidence="3" type="ORF">B7G68_21135</name>
</gene>
<dbReference type="PANTHER" id="PTHR11261:SF3">
    <property type="entry name" value="RETINOL-BINDING PROTEIN 3"/>
    <property type="match status" value="1"/>
</dbReference>
<keyword evidence="4" id="KW-1185">Reference proteome</keyword>
<dbReference type="Gene3D" id="3.90.226.10">
    <property type="entry name" value="2-enoyl-CoA Hydratase, Chain A, domain 1"/>
    <property type="match status" value="1"/>
</dbReference>
<feature type="signal peptide" evidence="1">
    <location>
        <begin position="1"/>
        <end position="20"/>
    </location>
</feature>
<accession>A0ABM6TLJ7</accession>
<dbReference type="EMBL" id="CP027850">
    <property type="protein sequence ID" value="AVQ04128.1"/>
    <property type="molecule type" value="Genomic_DNA"/>
</dbReference>
<organism evidence="3 4">
    <name type="scientific">Caulobacter segnis</name>
    <dbReference type="NCBI Taxonomy" id="88688"/>
    <lineage>
        <taxon>Bacteria</taxon>
        <taxon>Pseudomonadati</taxon>
        <taxon>Pseudomonadota</taxon>
        <taxon>Alphaproteobacteria</taxon>
        <taxon>Caulobacterales</taxon>
        <taxon>Caulobacteraceae</taxon>
        <taxon>Caulobacter</taxon>
    </lineage>
</organism>
<evidence type="ECO:0000313" key="4">
    <source>
        <dbReference type="Proteomes" id="UP000240527"/>
    </source>
</evidence>
<dbReference type="InterPro" id="IPR029045">
    <property type="entry name" value="ClpP/crotonase-like_dom_sf"/>
</dbReference>
<dbReference type="Pfam" id="PF11918">
    <property type="entry name" value="Peptidase_S41_N"/>
    <property type="match status" value="1"/>
</dbReference>
<dbReference type="PANTHER" id="PTHR11261">
    <property type="entry name" value="INTERPHOTORECEPTOR RETINOID-BINDING PROTEIN"/>
    <property type="match status" value="1"/>
</dbReference>
<evidence type="ECO:0000256" key="1">
    <source>
        <dbReference type="SAM" id="SignalP"/>
    </source>
</evidence>
<dbReference type="Pfam" id="PF03572">
    <property type="entry name" value="Peptidase_S41"/>
    <property type="match status" value="1"/>
</dbReference>
<dbReference type="SUPFAM" id="SSF52096">
    <property type="entry name" value="ClpP/crotonase"/>
    <property type="match status" value="1"/>
</dbReference>
<protein>
    <recommendedName>
        <fullName evidence="2">Tail specific protease domain-containing protein</fullName>
    </recommendedName>
</protein>
<feature type="chain" id="PRO_5045862191" description="Tail specific protease domain-containing protein" evidence="1">
    <location>
        <begin position="21"/>
        <end position="346"/>
    </location>
</feature>
<evidence type="ECO:0000313" key="3">
    <source>
        <dbReference type="EMBL" id="AVQ04128.1"/>
    </source>
</evidence>
<dbReference type="CDD" id="cd07563">
    <property type="entry name" value="Peptidase_S41_IRBP"/>
    <property type="match status" value="1"/>
</dbReference>
<name>A0ABM6TLJ7_9CAUL</name>
<dbReference type="Proteomes" id="UP000240527">
    <property type="component" value="Chromosome"/>
</dbReference>
<evidence type="ECO:0000259" key="2">
    <source>
        <dbReference type="SMART" id="SM00245"/>
    </source>
</evidence>
<dbReference type="RefSeq" id="WP_013081191.1">
    <property type="nucleotide sequence ID" value="NZ_CP027850.1"/>
</dbReference>
<reference evidence="3 4" key="1">
    <citation type="journal article" date="2015" name="Biotechnol. Bioeng.">
        <title>Genome sequence and phenotypic characterization of Caulobacter segnis.</title>
        <authorList>
            <person name="Patel S."/>
            <person name="Fletcher B."/>
            <person name="Scott D.C."/>
            <person name="Ely B."/>
        </authorList>
    </citation>
    <scope>NUCLEOTIDE SEQUENCE [LARGE SCALE GENOMIC DNA]</scope>
    <source>
        <strain evidence="3 4">TK0059</strain>
    </source>
</reference>
<sequence length="346" mass="36887">MRRLLIANALALCLTSQAFAAEELTSKQAGQVVDALVGQMNDYAYPAKAQQVRAALKSQRTRLIQIHDRQALAEALTAITLETSGDQHLKVSVATASAQVARVSDADQALIDQRLAYGLMAVRRLPANIGYLKLRYFEQTQAGADLIDAAMGLLQHTDALIIDLRENTGGGGASDERLLGHLSKTPLAMTRIHWRTPDGGETVEQRQPTVPSSGPLYADKPVFVLTAHRTFSAAEAFAYDIQANKRGVLIGTKTRGGGNPANRPTPGLGFGLVAFVPNGWTEHPLTGKGWEGVGVKPDVETEAALTEAYRRALAAAKPLVSTPRSEKERADAIANPAAALAADQAL</sequence>
<keyword evidence="1" id="KW-0732">Signal</keyword>
<dbReference type="Gene3D" id="3.30.750.44">
    <property type="match status" value="1"/>
</dbReference>
<proteinExistence type="predicted"/>
<feature type="domain" description="Tail specific protease" evidence="2">
    <location>
        <begin position="103"/>
        <end position="302"/>
    </location>
</feature>
<dbReference type="SMART" id="SM00245">
    <property type="entry name" value="TSPc"/>
    <property type="match status" value="1"/>
</dbReference>